<accession>A0A8T2NRS6</accession>
<sequence length="104" mass="11745">MVRSKDVFFRKEVPECEESVLKPSELGALEIRIKAISLRHQGRQERVYASSTPPPPPPPPTSSRSLFLFIAFFVLFDKTGATVFLVLVYLLLLHPHSETSFNST</sequence>
<feature type="transmembrane region" description="Helical" evidence="1">
    <location>
        <begin position="66"/>
        <end position="92"/>
    </location>
</feature>
<comment type="caution">
    <text evidence="2">The sequence shown here is derived from an EMBL/GenBank/DDBJ whole genome shotgun (WGS) entry which is preliminary data.</text>
</comment>
<keyword evidence="1" id="KW-0812">Transmembrane</keyword>
<evidence type="ECO:0000256" key="1">
    <source>
        <dbReference type="SAM" id="Phobius"/>
    </source>
</evidence>
<name>A0A8T2NRS6_9TELE</name>
<dbReference type="Proteomes" id="UP000824540">
    <property type="component" value="Unassembled WGS sequence"/>
</dbReference>
<keyword evidence="1" id="KW-0472">Membrane</keyword>
<organism evidence="2 3">
    <name type="scientific">Albula glossodonta</name>
    <name type="common">roundjaw bonefish</name>
    <dbReference type="NCBI Taxonomy" id="121402"/>
    <lineage>
        <taxon>Eukaryota</taxon>
        <taxon>Metazoa</taxon>
        <taxon>Chordata</taxon>
        <taxon>Craniata</taxon>
        <taxon>Vertebrata</taxon>
        <taxon>Euteleostomi</taxon>
        <taxon>Actinopterygii</taxon>
        <taxon>Neopterygii</taxon>
        <taxon>Teleostei</taxon>
        <taxon>Albuliformes</taxon>
        <taxon>Albulidae</taxon>
        <taxon>Albula</taxon>
    </lineage>
</organism>
<evidence type="ECO:0000313" key="3">
    <source>
        <dbReference type="Proteomes" id="UP000824540"/>
    </source>
</evidence>
<evidence type="ECO:0000313" key="2">
    <source>
        <dbReference type="EMBL" id="KAG9342919.1"/>
    </source>
</evidence>
<feature type="non-terminal residue" evidence="2">
    <location>
        <position position="1"/>
    </location>
</feature>
<keyword evidence="1" id="KW-1133">Transmembrane helix</keyword>
<dbReference type="AlphaFoldDB" id="A0A8T2NRS6"/>
<dbReference type="EMBL" id="JAFBMS010000025">
    <property type="protein sequence ID" value="KAG9342919.1"/>
    <property type="molecule type" value="Genomic_DNA"/>
</dbReference>
<gene>
    <name evidence="2" type="ORF">JZ751_015135</name>
</gene>
<proteinExistence type="predicted"/>
<reference evidence="2" key="1">
    <citation type="thesis" date="2021" institute="BYU ScholarsArchive" country="Provo, UT, USA">
        <title>Applications of and Algorithms for Genome Assembly and Genomic Analyses with an Emphasis on Marine Teleosts.</title>
        <authorList>
            <person name="Pickett B.D."/>
        </authorList>
    </citation>
    <scope>NUCLEOTIDE SEQUENCE</scope>
    <source>
        <strain evidence="2">HI-2016</strain>
    </source>
</reference>
<keyword evidence="3" id="KW-1185">Reference proteome</keyword>
<protein>
    <submittedName>
        <fullName evidence="2">Uncharacterized protein</fullName>
    </submittedName>
</protein>